<gene>
    <name evidence="1" type="ORF">DET59_12454</name>
</gene>
<name>A0A366EEN6_9BACI</name>
<evidence type="ECO:0000313" key="2">
    <source>
        <dbReference type="Proteomes" id="UP000252118"/>
    </source>
</evidence>
<dbReference type="EMBL" id="QNRJ01000024">
    <property type="protein sequence ID" value="RBP00852.1"/>
    <property type="molecule type" value="Genomic_DNA"/>
</dbReference>
<comment type="caution">
    <text evidence="1">The sequence shown here is derived from an EMBL/GenBank/DDBJ whole genome shotgun (WGS) entry which is preliminary data.</text>
</comment>
<proteinExistence type="predicted"/>
<sequence>MELDGRKFKDRAMAAMSKFKHNMKGTYYSIADIPTASVQELADFIQIHPDTHEIKKQLLGTTYTFFRLNVNNYRFYLETTNGRILQLDGSLSGKELVSYRSYRDSDDLHSPVKLN</sequence>
<accession>A0A366EEN6</accession>
<evidence type="ECO:0000313" key="1">
    <source>
        <dbReference type="EMBL" id="RBP00852.1"/>
    </source>
</evidence>
<organism evidence="1 2">
    <name type="scientific">Rossellomorea aquimaris</name>
    <dbReference type="NCBI Taxonomy" id="189382"/>
    <lineage>
        <taxon>Bacteria</taxon>
        <taxon>Bacillati</taxon>
        <taxon>Bacillota</taxon>
        <taxon>Bacilli</taxon>
        <taxon>Bacillales</taxon>
        <taxon>Bacillaceae</taxon>
        <taxon>Rossellomorea</taxon>
    </lineage>
</organism>
<dbReference type="RefSeq" id="WP_113971161.1">
    <property type="nucleotide sequence ID" value="NZ_QNRJ01000024.1"/>
</dbReference>
<dbReference type="Proteomes" id="UP000252118">
    <property type="component" value="Unassembled WGS sequence"/>
</dbReference>
<dbReference type="AlphaFoldDB" id="A0A366EEN6"/>
<dbReference type="OrthoDB" id="2970246at2"/>
<reference evidence="1 2" key="1">
    <citation type="submission" date="2018-06" db="EMBL/GenBank/DDBJ databases">
        <title>Freshwater and sediment microbial communities from various areas in North America, analyzing microbe dynamics in response to fracking.</title>
        <authorList>
            <person name="Lamendella R."/>
        </authorList>
    </citation>
    <scope>NUCLEOTIDE SEQUENCE [LARGE SCALE GENOMIC DNA]</scope>
    <source>
        <strain evidence="1 2">97B</strain>
    </source>
</reference>
<protein>
    <submittedName>
        <fullName evidence="1">Uncharacterized protein</fullName>
    </submittedName>
</protein>